<feature type="transmembrane region" description="Helical" evidence="6">
    <location>
        <begin position="71"/>
        <end position="94"/>
    </location>
</feature>
<feature type="transmembrane region" description="Helical" evidence="6">
    <location>
        <begin position="114"/>
        <end position="138"/>
    </location>
</feature>
<evidence type="ECO:0000256" key="2">
    <source>
        <dbReference type="ARBA" id="ARBA00022475"/>
    </source>
</evidence>
<dbReference type="RefSeq" id="WP_105337612.1">
    <property type="nucleotide sequence ID" value="NZ_PUHZ01000022.1"/>
</dbReference>
<evidence type="ECO:0000259" key="7">
    <source>
        <dbReference type="Pfam" id="PF00482"/>
    </source>
</evidence>
<dbReference type="AlphaFoldDB" id="A0A2S8F9Z9"/>
<evidence type="ECO:0000256" key="3">
    <source>
        <dbReference type="ARBA" id="ARBA00022692"/>
    </source>
</evidence>
<keyword evidence="3 6" id="KW-0812">Transmembrane</keyword>
<feature type="transmembrane region" description="Helical" evidence="6">
    <location>
        <begin position="268"/>
        <end position="292"/>
    </location>
</feature>
<keyword evidence="5 6" id="KW-0472">Membrane</keyword>
<name>A0A2S8F9Z9_9BACT</name>
<feature type="domain" description="Type II secretion system protein GspF" evidence="7">
    <location>
        <begin position="157"/>
        <end position="284"/>
    </location>
</feature>
<dbReference type="Pfam" id="PF00482">
    <property type="entry name" value="T2SSF"/>
    <property type="match status" value="1"/>
</dbReference>
<dbReference type="OrthoDB" id="264722at2"/>
<dbReference type="EMBL" id="PUHZ01000022">
    <property type="protein sequence ID" value="PQO43856.1"/>
    <property type="molecule type" value="Genomic_DNA"/>
</dbReference>
<evidence type="ECO:0000256" key="5">
    <source>
        <dbReference type="ARBA" id="ARBA00023136"/>
    </source>
</evidence>
<dbReference type="Proteomes" id="UP000237819">
    <property type="component" value="Unassembled WGS sequence"/>
</dbReference>
<evidence type="ECO:0000313" key="10">
    <source>
        <dbReference type="Proteomes" id="UP000237819"/>
    </source>
</evidence>
<feature type="transmembrane region" description="Helical" evidence="6">
    <location>
        <begin position="6"/>
        <end position="24"/>
    </location>
</feature>
<evidence type="ECO:0000256" key="1">
    <source>
        <dbReference type="ARBA" id="ARBA00004651"/>
    </source>
</evidence>
<sequence length="304" mass="34069">MAYFYLFTIWMLLAGGGWVVWSRFARSETARQRLFASVAASPEVAQTDLRRMGLFRRWLYRAGFRGASDPSIFLTATLFSVLLGVGAATLFVLAGFQESFVASVQLIPGGTGEVFLPAAYLSPWILGISTACIPWLYVRRARRTRVQQFDQDLPLALDLLSTLSESGLGFDVAISRILDTRLGDRPLGKELRSYQADLLAGRSRIECLRRLAWRVNVSGVTILTSALVQAEQIGMGIAEVLRRQALDMRSRRREKANMFALSLATKRMFPLVICFLPGLFVWTLGPVFIQLIQMADAFVRVRDF</sequence>
<evidence type="ECO:0000313" key="11">
    <source>
        <dbReference type="Proteomes" id="UP000239388"/>
    </source>
</evidence>
<keyword evidence="2" id="KW-1003">Cell membrane</keyword>
<reference evidence="10 11" key="1">
    <citation type="submission" date="2018-02" db="EMBL/GenBank/DDBJ databases">
        <title>Comparative genomes isolates from brazilian mangrove.</title>
        <authorList>
            <person name="Araujo J.E."/>
            <person name="Taketani R.G."/>
            <person name="Silva M.C.P."/>
            <person name="Loureco M.V."/>
            <person name="Andreote F.D."/>
        </authorList>
    </citation>
    <scope>NUCLEOTIDE SEQUENCE [LARGE SCALE GENOMIC DNA]</scope>
    <source>
        <strain evidence="8 11">NAP PRIS-MGV</strain>
        <strain evidence="9 10">Nap-Phe MGV</strain>
    </source>
</reference>
<comment type="caution">
    <text evidence="8">The sequence shown here is derived from an EMBL/GenBank/DDBJ whole genome shotgun (WGS) entry which is preliminary data.</text>
</comment>
<dbReference type="GO" id="GO:0005886">
    <property type="term" value="C:plasma membrane"/>
    <property type="evidence" value="ECO:0007669"/>
    <property type="project" value="UniProtKB-SubCell"/>
</dbReference>
<evidence type="ECO:0000256" key="6">
    <source>
        <dbReference type="SAM" id="Phobius"/>
    </source>
</evidence>
<evidence type="ECO:0000313" key="8">
    <source>
        <dbReference type="EMBL" id="PQO28993.1"/>
    </source>
</evidence>
<dbReference type="InterPro" id="IPR018076">
    <property type="entry name" value="T2SS_GspF_dom"/>
</dbReference>
<evidence type="ECO:0000313" key="9">
    <source>
        <dbReference type="EMBL" id="PQO43856.1"/>
    </source>
</evidence>
<comment type="subcellular location">
    <subcellularLocation>
        <location evidence="1">Cell membrane</location>
        <topology evidence="1">Multi-pass membrane protein</topology>
    </subcellularLocation>
</comment>
<gene>
    <name evidence="9" type="ORF">C5Y93_21965</name>
    <name evidence="8" type="ORF">C5Y98_22550</name>
</gene>
<dbReference type="PANTHER" id="PTHR35007:SF2">
    <property type="entry name" value="PILUS ASSEMBLE PROTEIN"/>
    <property type="match status" value="1"/>
</dbReference>
<dbReference type="Proteomes" id="UP000239388">
    <property type="component" value="Unassembled WGS sequence"/>
</dbReference>
<accession>A0A2S8F9Z9</accession>
<evidence type="ECO:0000256" key="4">
    <source>
        <dbReference type="ARBA" id="ARBA00022989"/>
    </source>
</evidence>
<keyword evidence="4 6" id="KW-1133">Transmembrane helix</keyword>
<dbReference type="PANTHER" id="PTHR35007">
    <property type="entry name" value="INTEGRAL MEMBRANE PROTEIN-RELATED"/>
    <property type="match status" value="1"/>
</dbReference>
<protein>
    <recommendedName>
        <fullName evidence="7">Type II secretion system protein GspF domain-containing protein</fullName>
    </recommendedName>
</protein>
<dbReference type="EMBL" id="PUIB01000023">
    <property type="protein sequence ID" value="PQO28993.1"/>
    <property type="molecule type" value="Genomic_DNA"/>
</dbReference>
<organism evidence="8 11">
    <name type="scientific">Blastopirellula marina</name>
    <dbReference type="NCBI Taxonomy" id="124"/>
    <lineage>
        <taxon>Bacteria</taxon>
        <taxon>Pseudomonadati</taxon>
        <taxon>Planctomycetota</taxon>
        <taxon>Planctomycetia</taxon>
        <taxon>Pirellulales</taxon>
        <taxon>Pirellulaceae</taxon>
        <taxon>Blastopirellula</taxon>
    </lineage>
</organism>
<proteinExistence type="predicted"/>